<gene>
    <name evidence="1" type="ORF">CK203_076448</name>
</gene>
<sequence length="66" mass="7201">MEIITQFQSLNFQHKLHGIGAGANSDEKMYRTALTGEHKDASSEVSSGSLSACPYKFIHCNLSSLL</sequence>
<dbReference type="EMBL" id="QGNW01002585">
    <property type="protein sequence ID" value="RVW16746.1"/>
    <property type="molecule type" value="Genomic_DNA"/>
</dbReference>
<name>A0A438C1C5_VITVI</name>
<reference evidence="1 2" key="1">
    <citation type="journal article" date="2018" name="PLoS Genet.">
        <title>Population sequencing reveals clonal diversity and ancestral inbreeding in the grapevine cultivar Chardonnay.</title>
        <authorList>
            <person name="Roach M.J."/>
            <person name="Johnson D.L."/>
            <person name="Bohlmann J."/>
            <person name="van Vuuren H.J."/>
            <person name="Jones S.J."/>
            <person name="Pretorius I.S."/>
            <person name="Schmidt S.A."/>
            <person name="Borneman A.R."/>
        </authorList>
    </citation>
    <scope>NUCLEOTIDE SEQUENCE [LARGE SCALE GENOMIC DNA]</scope>
    <source>
        <strain evidence="2">cv. Chardonnay</strain>
        <tissue evidence="1">Leaf</tissue>
    </source>
</reference>
<accession>A0A438C1C5</accession>
<evidence type="ECO:0000313" key="1">
    <source>
        <dbReference type="EMBL" id="RVW16746.1"/>
    </source>
</evidence>
<evidence type="ECO:0000313" key="2">
    <source>
        <dbReference type="Proteomes" id="UP000288805"/>
    </source>
</evidence>
<dbReference type="Proteomes" id="UP000288805">
    <property type="component" value="Unassembled WGS sequence"/>
</dbReference>
<organism evidence="1 2">
    <name type="scientific">Vitis vinifera</name>
    <name type="common">Grape</name>
    <dbReference type="NCBI Taxonomy" id="29760"/>
    <lineage>
        <taxon>Eukaryota</taxon>
        <taxon>Viridiplantae</taxon>
        <taxon>Streptophyta</taxon>
        <taxon>Embryophyta</taxon>
        <taxon>Tracheophyta</taxon>
        <taxon>Spermatophyta</taxon>
        <taxon>Magnoliopsida</taxon>
        <taxon>eudicotyledons</taxon>
        <taxon>Gunneridae</taxon>
        <taxon>Pentapetalae</taxon>
        <taxon>rosids</taxon>
        <taxon>Vitales</taxon>
        <taxon>Vitaceae</taxon>
        <taxon>Viteae</taxon>
        <taxon>Vitis</taxon>
    </lineage>
</organism>
<comment type="caution">
    <text evidence="1">The sequence shown here is derived from an EMBL/GenBank/DDBJ whole genome shotgun (WGS) entry which is preliminary data.</text>
</comment>
<proteinExistence type="predicted"/>
<protein>
    <submittedName>
        <fullName evidence="1">Uncharacterized protein</fullName>
    </submittedName>
</protein>
<dbReference type="AlphaFoldDB" id="A0A438C1C5"/>